<accession>A0AC60QQP5</accession>
<evidence type="ECO:0000313" key="2">
    <source>
        <dbReference type="Proteomes" id="UP000805193"/>
    </source>
</evidence>
<proteinExistence type="predicted"/>
<gene>
    <name evidence="1" type="ORF">HPB47_016563</name>
</gene>
<name>A0AC60QQP5_IXOPE</name>
<comment type="caution">
    <text evidence="1">The sequence shown here is derived from an EMBL/GenBank/DDBJ whole genome shotgun (WGS) entry which is preliminary data.</text>
</comment>
<organism evidence="1 2">
    <name type="scientific">Ixodes persulcatus</name>
    <name type="common">Taiga tick</name>
    <dbReference type="NCBI Taxonomy" id="34615"/>
    <lineage>
        <taxon>Eukaryota</taxon>
        <taxon>Metazoa</taxon>
        <taxon>Ecdysozoa</taxon>
        <taxon>Arthropoda</taxon>
        <taxon>Chelicerata</taxon>
        <taxon>Arachnida</taxon>
        <taxon>Acari</taxon>
        <taxon>Parasitiformes</taxon>
        <taxon>Ixodida</taxon>
        <taxon>Ixodoidea</taxon>
        <taxon>Ixodidae</taxon>
        <taxon>Ixodinae</taxon>
        <taxon>Ixodes</taxon>
    </lineage>
</organism>
<dbReference type="Proteomes" id="UP000805193">
    <property type="component" value="Unassembled WGS sequence"/>
</dbReference>
<evidence type="ECO:0000313" key="1">
    <source>
        <dbReference type="EMBL" id="KAG0439680.1"/>
    </source>
</evidence>
<dbReference type="EMBL" id="JABSTQ010005284">
    <property type="protein sequence ID" value="KAG0439680.1"/>
    <property type="molecule type" value="Genomic_DNA"/>
</dbReference>
<sequence length="727" mass="79663">MQLPLLALALKRSFFRQESSDPDRPTVVLVQSLPSPLPGDGVASPVEAGSPPGGLPDDMRFRCSSIWLGSHKSAAGRYWVTVTGAGFEFPVRTVYSEWREVSLSLGVADVTEVLGHLSCNMAVLYVTTTPECARSLREKLGTSHNVPHYFDPGSTDERYRRITFLPDPALTDEQKFFLQRIFPARLLKEIDQKSALKILAMSASGTPPLPSTPCPSVSLSPQVPPLFRPLLTLPLQTPQLLRYTAEKQPGKCMKPMSSKREMPISVSGFGTPVSPSLVVLRSQLQPASAPCATGGAASPRGAAPSATPEGPGEAAESMAFRCRTIRVGSHQLAGGHRWVTATRAGFEFTLHTVRNEWEEVNLRLGVRDMTEVLGYLSRNMPVLYMRTTHECGCFLREMLGMSRGMPRYFDSCGMNERHKWITFLPDPALRDEQKCFLRMVFPAALMVEINQRTANKILVESSLIATDWSPPARLSVAVPTLRLPPPSTSVAVCPPHTVCSGATKATSAGPPSGLLGERLDDMRFRCYSIRVGSRQLATGDHWVTVTKGGFQFTLLTVQNEEVEVSLSRTDVTRVLGHLSDKMPVLHLTTTPECGRHLGDKLGAWCNPACPSDFNCADKWYEKITFLPDPALTDEQKGFLRTVFPADLLAEIDQTSALGIITNSSLAPMVTSRLLLVPLVYLAGIELSRCFHMVIWNKGPNKLPSTLTITQGAVFPNIQALQKSKKNA</sequence>
<protein>
    <submittedName>
        <fullName evidence="1">Uncharacterized protein</fullName>
    </submittedName>
</protein>
<keyword evidence="2" id="KW-1185">Reference proteome</keyword>
<reference evidence="1 2" key="1">
    <citation type="journal article" date="2020" name="Cell">
        <title>Large-Scale Comparative Analyses of Tick Genomes Elucidate Their Genetic Diversity and Vector Capacities.</title>
        <authorList>
            <consortium name="Tick Genome and Microbiome Consortium (TIGMIC)"/>
            <person name="Jia N."/>
            <person name="Wang J."/>
            <person name="Shi W."/>
            <person name="Du L."/>
            <person name="Sun Y."/>
            <person name="Zhan W."/>
            <person name="Jiang J.F."/>
            <person name="Wang Q."/>
            <person name="Zhang B."/>
            <person name="Ji P."/>
            <person name="Bell-Sakyi L."/>
            <person name="Cui X.M."/>
            <person name="Yuan T.T."/>
            <person name="Jiang B.G."/>
            <person name="Yang W.F."/>
            <person name="Lam T.T."/>
            <person name="Chang Q.C."/>
            <person name="Ding S.J."/>
            <person name="Wang X.J."/>
            <person name="Zhu J.G."/>
            <person name="Ruan X.D."/>
            <person name="Zhao L."/>
            <person name="Wei J.T."/>
            <person name="Ye R.Z."/>
            <person name="Que T.C."/>
            <person name="Du C.H."/>
            <person name="Zhou Y.H."/>
            <person name="Cheng J.X."/>
            <person name="Dai P.F."/>
            <person name="Guo W.B."/>
            <person name="Han X.H."/>
            <person name="Huang E.J."/>
            <person name="Li L.F."/>
            <person name="Wei W."/>
            <person name="Gao Y.C."/>
            <person name="Liu J.Z."/>
            <person name="Shao H.Z."/>
            <person name="Wang X."/>
            <person name="Wang C.C."/>
            <person name="Yang T.C."/>
            <person name="Huo Q.B."/>
            <person name="Li W."/>
            <person name="Chen H.Y."/>
            <person name="Chen S.E."/>
            <person name="Zhou L.G."/>
            <person name="Ni X.B."/>
            <person name="Tian J.H."/>
            <person name="Sheng Y."/>
            <person name="Liu T."/>
            <person name="Pan Y.S."/>
            <person name="Xia L.Y."/>
            <person name="Li J."/>
            <person name="Zhao F."/>
            <person name="Cao W.C."/>
        </authorList>
    </citation>
    <scope>NUCLEOTIDE SEQUENCE [LARGE SCALE GENOMIC DNA]</scope>
    <source>
        <strain evidence="1">Iper-2018</strain>
    </source>
</reference>